<feature type="compositionally biased region" description="Basic and acidic residues" evidence="1">
    <location>
        <begin position="157"/>
        <end position="171"/>
    </location>
</feature>
<feature type="region of interest" description="Disordered" evidence="1">
    <location>
        <begin position="144"/>
        <end position="219"/>
    </location>
</feature>
<dbReference type="EMBL" id="JASCZI010151270">
    <property type="protein sequence ID" value="MED6171579.1"/>
    <property type="molecule type" value="Genomic_DNA"/>
</dbReference>
<keyword evidence="3" id="KW-1185">Reference proteome</keyword>
<evidence type="ECO:0000256" key="1">
    <source>
        <dbReference type="SAM" id="MobiDB-lite"/>
    </source>
</evidence>
<dbReference type="Proteomes" id="UP001341840">
    <property type="component" value="Unassembled WGS sequence"/>
</dbReference>
<organism evidence="2 3">
    <name type="scientific">Stylosanthes scabra</name>
    <dbReference type="NCBI Taxonomy" id="79078"/>
    <lineage>
        <taxon>Eukaryota</taxon>
        <taxon>Viridiplantae</taxon>
        <taxon>Streptophyta</taxon>
        <taxon>Embryophyta</taxon>
        <taxon>Tracheophyta</taxon>
        <taxon>Spermatophyta</taxon>
        <taxon>Magnoliopsida</taxon>
        <taxon>eudicotyledons</taxon>
        <taxon>Gunneridae</taxon>
        <taxon>Pentapetalae</taxon>
        <taxon>rosids</taxon>
        <taxon>fabids</taxon>
        <taxon>Fabales</taxon>
        <taxon>Fabaceae</taxon>
        <taxon>Papilionoideae</taxon>
        <taxon>50 kb inversion clade</taxon>
        <taxon>dalbergioids sensu lato</taxon>
        <taxon>Dalbergieae</taxon>
        <taxon>Pterocarpus clade</taxon>
        <taxon>Stylosanthes</taxon>
    </lineage>
</organism>
<evidence type="ECO:0000313" key="2">
    <source>
        <dbReference type="EMBL" id="MED6171579.1"/>
    </source>
</evidence>
<feature type="region of interest" description="Disordered" evidence="1">
    <location>
        <begin position="269"/>
        <end position="298"/>
    </location>
</feature>
<sequence>MGRVHRTLKDVEYQLGLPIDGEPVSGCLSKFQTLIPDGAGRPRWEWFGVPPDDASKEMITRHARAYIMKLLSTALFGDKTVARVHLRNLCRTSNKNVVFVDRANDPGPSADFLRRWFLAENRILAAEDAFHQLPHDEIHVEAMQRQTAAHPQWPQCVDRRRGGRGRREGKDAAPSQQTQSGAGSIHAHEAGTSTQAEVPSTPQSQQGVDTPTFSSPSQAFLAGHSSLGFQAMMEQILLPGDEYRPEFDGPPQHICRVLRMFLFPPASLAPGEHHDQSPARGRGRRIPRRRGCDTVGHI</sequence>
<comment type="caution">
    <text evidence="2">The sequence shown here is derived from an EMBL/GenBank/DDBJ whole genome shotgun (WGS) entry which is preliminary data.</text>
</comment>
<feature type="compositionally biased region" description="Polar residues" evidence="1">
    <location>
        <begin position="191"/>
        <end position="218"/>
    </location>
</feature>
<name>A0ABU6VEG6_9FABA</name>
<gene>
    <name evidence="2" type="ORF">PIB30_041966</name>
</gene>
<evidence type="ECO:0000313" key="3">
    <source>
        <dbReference type="Proteomes" id="UP001341840"/>
    </source>
</evidence>
<proteinExistence type="predicted"/>
<reference evidence="2 3" key="1">
    <citation type="journal article" date="2023" name="Plants (Basel)">
        <title>Bridging the Gap: Combining Genomics and Transcriptomics Approaches to Understand Stylosanthes scabra, an Orphan Legume from the Brazilian Caatinga.</title>
        <authorList>
            <person name="Ferreira-Neto J.R.C."/>
            <person name="da Silva M.D."/>
            <person name="Binneck E."/>
            <person name="de Melo N.F."/>
            <person name="da Silva R.H."/>
            <person name="de Melo A.L.T.M."/>
            <person name="Pandolfi V."/>
            <person name="Bustamante F.O."/>
            <person name="Brasileiro-Vidal A.C."/>
            <person name="Benko-Iseppon A.M."/>
        </authorList>
    </citation>
    <scope>NUCLEOTIDE SEQUENCE [LARGE SCALE GENOMIC DNA]</scope>
    <source>
        <tissue evidence="2">Leaves</tissue>
    </source>
</reference>
<protein>
    <submittedName>
        <fullName evidence="2">Uncharacterized protein</fullName>
    </submittedName>
</protein>
<accession>A0ABU6VEG6</accession>